<proteinExistence type="predicted"/>
<dbReference type="Gene3D" id="1.50.10.10">
    <property type="match status" value="1"/>
</dbReference>
<evidence type="ECO:0008006" key="3">
    <source>
        <dbReference type="Google" id="ProtNLM"/>
    </source>
</evidence>
<dbReference type="RefSeq" id="WP_413272456.1">
    <property type="nucleotide sequence ID" value="NZ_JBHFNQ010000165.1"/>
</dbReference>
<accession>A0ABV4X9D6</accession>
<dbReference type="InterPro" id="IPR012341">
    <property type="entry name" value="6hp_glycosidase-like_sf"/>
</dbReference>
<dbReference type="Proteomes" id="UP001576774">
    <property type="component" value="Unassembled WGS sequence"/>
</dbReference>
<name>A0ABV4X9D6_9CYAN</name>
<evidence type="ECO:0000313" key="2">
    <source>
        <dbReference type="Proteomes" id="UP001576774"/>
    </source>
</evidence>
<comment type="caution">
    <text evidence="1">The sequence shown here is derived from an EMBL/GenBank/DDBJ whole genome shotgun (WGS) entry which is preliminary data.</text>
</comment>
<gene>
    <name evidence="1" type="ORF">ACE1CC_21370</name>
</gene>
<sequence length="662" mass="76263">MRKYFTQSMTILGTVTQKEPRAGIFTIRCRSEDEYLIHVSPVTHFQVLRHLDGSDRDRFPIPGNVYSSSQATLIQRYIFLDRLIYVQGIWQEHQGQSYFEATTIVLLQDIQGNFLFETSNWWLNQITCLADSWLEKQLSQQRIASNSMNVIGLQNDETLQSGAWVSRLIYGLSSSYLLTGKDRYRLAAKNWVAYQREYFQTISYDRKYCFWAFGKRGQDLIMVSEVSEDYPGIPLYEQICVLAGLSQYYRISQDRVVFEDIHRTIATFNELFKDTSSNGGYFSHIDYATLSCDRNHLGQNKLRKNWHSNGEHIPAYLIDLILALDSMPTPANEAIGELYHTCRENLDAIVDLLVERFPDGDAEVPYINERFYYNWIPDRSWAWQQNRAIIGNNFRMAWTLCRVATYYLTVVSQSERAGKAEIAQQFSQKANGLMNLAESLAMKMIPKGLDLLRGGVFNLVEREPQNGQPVEFAGSYTKDSWQQEQAILAYLMLYGATGKSLYLDIARDLSAFWHLFCVSHNPTGIFFRVEADGKHTGNLGSLDIGSPARYPLWEINYLGHIYTQLYSKVKDQGYFCLYFKPDLDLTLDSINVLPDFVRPGTVEIKAYSINGIRKIPENPQNFQIDLSQERSGCELIVEFQTVNCEVRINEAKAFGKKNWDCC</sequence>
<dbReference type="SUPFAM" id="SSF48208">
    <property type="entry name" value="Six-hairpin glycosidases"/>
    <property type="match status" value="1"/>
</dbReference>
<dbReference type="EMBL" id="JBHFNQ010000165">
    <property type="protein sequence ID" value="MFB2879412.1"/>
    <property type="molecule type" value="Genomic_DNA"/>
</dbReference>
<protein>
    <recommendedName>
        <fullName evidence="3">N-acyl-D-glucosamine 2-epimerase</fullName>
    </recommendedName>
</protein>
<keyword evidence="2" id="KW-1185">Reference proteome</keyword>
<reference evidence="1 2" key="1">
    <citation type="submission" date="2024-09" db="EMBL/GenBank/DDBJ databases">
        <title>Floridaenema gen nov. (Aerosakkonemataceae, Aerosakkonematales ord. nov., Cyanobacteria) from benthic tropical and subtropical fresh waters, with the description of four new species.</title>
        <authorList>
            <person name="Moretto J.A."/>
            <person name="Berthold D.E."/>
            <person name="Lefler F.W."/>
            <person name="Huang I.-S."/>
            <person name="Laughinghouse H. IV."/>
        </authorList>
    </citation>
    <scope>NUCLEOTIDE SEQUENCE [LARGE SCALE GENOMIC DNA]</scope>
    <source>
        <strain evidence="1 2">BLCC-F46</strain>
    </source>
</reference>
<dbReference type="InterPro" id="IPR008928">
    <property type="entry name" value="6-hairpin_glycosidase_sf"/>
</dbReference>
<organism evidence="1 2">
    <name type="scientific">Floridaenema aerugineum BLCC-F46</name>
    <dbReference type="NCBI Taxonomy" id="3153654"/>
    <lineage>
        <taxon>Bacteria</taxon>
        <taxon>Bacillati</taxon>
        <taxon>Cyanobacteriota</taxon>
        <taxon>Cyanophyceae</taxon>
        <taxon>Oscillatoriophycideae</taxon>
        <taxon>Aerosakkonematales</taxon>
        <taxon>Aerosakkonemataceae</taxon>
        <taxon>Floridanema</taxon>
        <taxon>Floridanema aerugineum</taxon>
    </lineage>
</organism>
<evidence type="ECO:0000313" key="1">
    <source>
        <dbReference type="EMBL" id="MFB2879412.1"/>
    </source>
</evidence>